<evidence type="ECO:0000313" key="5">
    <source>
        <dbReference type="Proteomes" id="UP000070412"/>
    </source>
</evidence>
<feature type="region of interest" description="Disordered" evidence="1">
    <location>
        <begin position="778"/>
        <end position="825"/>
    </location>
</feature>
<feature type="compositionally biased region" description="Polar residues" evidence="1">
    <location>
        <begin position="897"/>
        <end position="914"/>
    </location>
</feature>
<feature type="region of interest" description="Disordered" evidence="1">
    <location>
        <begin position="522"/>
        <end position="555"/>
    </location>
</feature>
<feature type="transmembrane region" description="Helical" evidence="2">
    <location>
        <begin position="154"/>
        <end position="178"/>
    </location>
</feature>
<feature type="compositionally biased region" description="Low complexity" evidence="1">
    <location>
        <begin position="537"/>
        <end position="552"/>
    </location>
</feature>
<dbReference type="OrthoDB" id="10679782at2759"/>
<organism evidence="3">
    <name type="scientific">Sarcoptes scabiei</name>
    <name type="common">Itch mite</name>
    <name type="synonym">Acarus scabiei</name>
    <dbReference type="NCBI Taxonomy" id="52283"/>
    <lineage>
        <taxon>Eukaryota</taxon>
        <taxon>Metazoa</taxon>
        <taxon>Ecdysozoa</taxon>
        <taxon>Arthropoda</taxon>
        <taxon>Chelicerata</taxon>
        <taxon>Arachnida</taxon>
        <taxon>Acari</taxon>
        <taxon>Acariformes</taxon>
        <taxon>Sarcoptiformes</taxon>
        <taxon>Astigmata</taxon>
        <taxon>Psoroptidia</taxon>
        <taxon>Sarcoptoidea</taxon>
        <taxon>Sarcoptidae</taxon>
        <taxon>Sarcoptinae</taxon>
        <taxon>Sarcoptes</taxon>
    </lineage>
</organism>
<proteinExistence type="predicted"/>
<evidence type="ECO:0000256" key="2">
    <source>
        <dbReference type="SAM" id="Phobius"/>
    </source>
</evidence>
<feature type="region of interest" description="Disordered" evidence="1">
    <location>
        <begin position="1"/>
        <end position="57"/>
    </location>
</feature>
<feature type="region of interest" description="Disordered" evidence="1">
    <location>
        <begin position="890"/>
        <end position="999"/>
    </location>
</feature>
<feature type="compositionally biased region" description="Basic residues" evidence="1">
    <location>
        <begin position="30"/>
        <end position="53"/>
    </location>
</feature>
<feature type="compositionally biased region" description="Acidic residues" evidence="1">
    <location>
        <begin position="962"/>
        <end position="971"/>
    </location>
</feature>
<feature type="compositionally biased region" description="Polar residues" evidence="1">
    <location>
        <begin position="837"/>
        <end position="850"/>
    </location>
</feature>
<feature type="compositionally biased region" description="Polar residues" evidence="1">
    <location>
        <begin position="522"/>
        <end position="536"/>
    </location>
</feature>
<evidence type="ECO:0000256" key="1">
    <source>
        <dbReference type="SAM" id="MobiDB-lite"/>
    </source>
</evidence>
<reference evidence="3" key="2">
    <citation type="submission" date="2020-01" db="EMBL/GenBank/DDBJ databases">
        <authorList>
            <person name="Korhonen P.K.K."/>
            <person name="Guangxu M.G."/>
            <person name="Wang T.W."/>
            <person name="Stroehlein A.J.S."/>
            <person name="Young N.D."/>
            <person name="Ang C.-S.A."/>
            <person name="Fernando D.W.F."/>
            <person name="Lu H.L."/>
            <person name="Taylor S.T."/>
            <person name="Ehtesham M.E.M."/>
            <person name="Najaraj S.H.N."/>
            <person name="Harsha G.H.G."/>
            <person name="Madugundu A.M."/>
            <person name="Renuse S.R."/>
            <person name="Holt D.H."/>
            <person name="Pandey A.P."/>
            <person name="Papenfuss A.P."/>
            <person name="Gasser R.B.G."/>
            <person name="Fischer K.F."/>
        </authorList>
    </citation>
    <scope>NUCLEOTIDE SEQUENCE</scope>
    <source>
        <strain evidence="3">SSS_KF_BRIS2020</strain>
    </source>
</reference>
<reference evidence="5" key="1">
    <citation type="journal article" date="2020" name="PLoS Negl. Trop. Dis.">
        <title>High-quality nuclear genome for Sarcoptes scabiei-A critical resource for a neglected parasite.</title>
        <authorList>
            <person name="Korhonen P.K."/>
            <person name="Gasser R.B."/>
            <person name="Ma G."/>
            <person name="Wang T."/>
            <person name="Stroehlein A.J."/>
            <person name="Young N.D."/>
            <person name="Ang C.S."/>
            <person name="Fernando D.D."/>
            <person name="Lu H.C."/>
            <person name="Taylor S."/>
            <person name="Reynolds S.L."/>
            <person name="Mofiz E."/>
            <person name="Najaraj S.H."/>
            <person name="Gowda H."/>
            <person name="Madugundu A."/>
            <person name="Renuse S."/>
            <person name="Holt D."/>
            <person name="Pandey A."/>
            <person name="Papenfuss A.T."/>
            <person name="Fischer K."/>
        </authorList>
    </citation>
    <scope>NUCLEOTIDE SEQUENCE [LARGE SCALE GENOMIC DNA]</scope>
</reference>
<feature type="transmembrane region" description="Helical" evidence="2">
    <location>
        <begin position="247"/>
        <end position="270"/>
    </location>
</feature>
<reference evidence="4" key="3">
    <citation type="submission" date="2022-06" db="UniProtKB">
        <authorList>
            <consortium name="EnsemblMetazoa"/>
        </authorList>
    </citation>
    <scope>IDENTIFICATION</scope>
</reference>
<sequence length="1082" mass="124388">MAPITVSTSMDPPPEYTETPSTVNQSSSSFRHRHRNSSFNHHHHHHHQRHRNDRRPFTTRLSRQFLLFQRQRTNENVPQQSLQQSLMMFDHRHNRSLLRSRSPRNLRSVLNLRLSSTTALPNLSPSSSSTTTTTNTTSTTIARSERNPFLIMKILLFSLMTIDFVMNTIGLAVIIVIVKNHYNNFILERSFLMKSDQNSNENYRTPNFQIQSPFNLDVQSSSSSSSDYSDFLDPFNSQNYYQSEWSLLLPLLPSFIFAEILTLIGMFGVFCDQFSFTMTYAILKLITSLCFPSMASMAAVTAMASATSNPNSVISSNSFPSINVSSLGYGFSNDSVSNVPMKLILVKNLTYPSTMIAEKTKIDPQLKWNDERKLMKNQFVDDTIVNNIMAKTTLMPSLRKLSNVSDRDQQTESSMITTTPNPVIVSSLSTEKIIKKMSTQLDPIEQRIHHNDNKHSFDVDWLKNYETNKDFRQSKKSDRLARLKARERQLLNRFIKLGSLDQQDQQNQQLNFNNQLRSSTTIISANRDPSTKQSVYDSFVPLSSSPSSSSLNDDLRSKSSALLPLEIVTHFDANNQHQQHHHINHGQSSAKYHHRVWAALLVTFEVIFAVSFAFNLLSQKSINEATDIESMLENFDEDEIDNSRRRRRPFRNPLLHHHHNRNLYSSRGVSSQSTSTMSSSAYWPYSPSVTSIDAFYFAYFRFPPPPPPYFCSRNLASDPIRRSPSATIDNNQLTRSPSNNRNVAIVRNNHRRLLSRALFHSNGFRRLTPSWLLDRRNNNRQHHLQRPNNIRITDNNNSILPPPQYEEEIGRDHHHHHHHHHQHQRLEFNAIRTQESNELSATDQQRQSAASIDDGQRQQAKQSSSTSSSTTSTSSNEQFVLKVINQASDVADDVSSKNESNSLSEMSHSVSTEVQNDRSNLDRDNDGNDRDRIVSDRNDHNDRDSNKTQILPTNIKVVKNGDDDDDDDDDLAIVNDNNEDNGERKSQHYRMDSDPESYREHRENSIEIKNKDLPRNDDDVGEKCGQQNDCISIDKEVHLADQVHQHHQHDNNHHHHHHHHQYRNRNCIKVVINNENVIDTAV</sequence>
<feature type="compositionally biased region" description="Low complexity" evidence="1">
    <location>
        <begin position="863"/>
        <end position="875"/>
    </location>
</feature>
<protein>
    <submittedName>
        <fullName evidence="3 4">Uncharacterized protein</fullName>
    </submittedName>
</protein>
<feature type="region of interest" description="Disordered" evidence="1">
    <location>
        <begin position="120"/>
        <end position="140"/>
    </location>
</feature>
<feature type="transmembrane region" description="Helical" evidence="2">
    <location>
        <begin position="282"/>
        <end position="304"/>
    </location>
</feature>
<feature type="compositionally biased region" description="Polar residues" evidence="1">
    <location>
        <begin position="1"/>
        <end position="10"/>
    </location>
</feature>
<dbReference type="AlphaFoldDB" id="A0A834VFA8"/>
<keyword evidence="2" id="KW-0472">Membrane</keyword>
<keyword evidence="2" id="KW-0812">Transmembrane</keyword>
<name>A0A834VFA8_SARSC</name>
<evidence type="ECO:0000313" key="4">
    <source>
        <dbReference type="EnsemblMetazoa" id="KAF7495432.1"/>
    </source>
</evidence>
<feature type="compositionally biased region" description="Polar residues" evidence="1">
    <location>
        <begin position="790"/>
        <end position="799"/>
    </location>
</feature>
<accession>A0A834VFA8</accession>
<feature type="compositionally biased region" description="Basic residues" evidence="1">
    <location>
        <begin position="812"/>
        <end position="823"/>
    </location>
</feature>
<feature type="compositionally biased region" description="Basic and acidic residues" evidence="1">
    <location>
        <begin position="915"/>
        <end position="946"/>
    </location>
</feature>
<feature type="region of interest" description="Disordered" evidence="1">
    <location>
        <begin position="837"/>
        <end position="876"/>
    </location>
</feature>
<evidence type="ECO:0000313" key="3">
    <source>
        <dbReference type="EMBL" id="KAF7495432.1"/>
    </source>
</evidence>
<keyword evidence="5" id="KW-1185">Reference proteome</keyword>
<dbReference type="EnsemblMetazoa" id="SSS_1185s_mrna">
    <property type="protein sequence ID" value="KAF7495432.1"/>
    <property type="gene ID" value="SSS_1185"/>
</dbReference>
<dbReference type="Proteomes" id="UP000070412">
    <property type="component" value="Unassembled WGS sequence"/>
</dbReference>
<keyword evidence="2" id="KW-1133">Transmembrane helix</keyword>
<dbReference type="EMBL" id="WVUK01000048">
    <property type="protein sequence ID" value="KAF7495432.1"/>
    <property type="molecule type" value="Genomic_DNA"/>
</dbReference>
<gene>
    <name evidence="3" type="ORF">SSS_1185</name>
</gene>
<feature type="compositionally biased region" description="Basic and acidic residues" evidence="1">
    <location>
        <begin position="981"/>
        <end position="999"/>
    </location>
</feature>